<evidence type="ECO:0000256" key="1">
    <source>
        <dbReference type="ARBA" id="ARBA00010692"/>
    </source>
</evidence>
<dbReference type="InterPro" id="IPR003784">
    <property type="entry name" value="BioY"/>
</dbReference>
<keyword evidence="2" id="KW-0813">Transport</keyword>
<dbReference type="GO" id="GO:0015225">
    <property type="term" value="F:biotin transmembrane transporter activity"/>
    <property type="evidence" value="ECO:0007669"/>
    <property type="project" value="UniProtKB-UniRule"/>
</dbReference>
<reference evidence="4" key="1">
    <citation type="submission" date="2015-09" db="EMBL/GenBank/DDBJ databases">
        <authorList>
            <consortium name="Pathogen Informatics"/>
        </authorList>
    </citation>
    <scope>NUCLEOTIDE SEQUENCE</scope>
    <source>
        <strain evidence="4">2789STDY5834896</strain>
    </source>
</reference>
<proteinExistence type="inferred from homology"/>
<evidence type="ECO:0000256" key="3">
    <source>
        <dbReference type="SAM" id="Phobius"/>
    </source>
</evidence>
<name>A0A1C6HS08_9FIRM</name>
<feature type="transmembrane region" description="Helical" evidence="3">
    <location>
        <begin position="149"/>
        <end position="175"/>
    </location>
</feature>
<keyword evidence="3" id="KW-1133">Transmembrane helix</keyword>
<keyword evidence="2" id="KW-1003">Cell membrane</keyword>
<evidence type="ECO:0000313" key="4">
    <source>
        <dbReference type="EMBL" id="SCJ60208.1"/>
    </source>
</evidence>
<dbReference type="EMBL" id="FMHG01000001">
    <property type="protein sequence ID" value="SCJ60208.1"/>
    <property type="molecule type" value="Genomic_DNA"/>
</dbReference>
<dbReference type="GO" id="GO:0005886">
    <property type="term" value="C:plasma membrane"/>
    <property type="evidence" value="ECO:0007669"/>
    <property type="project" value="UniProtKB-SubCell"/>
</dbReference>
<gene>
    <name evidence="4" type="primary">bioY</name>
    <name evidence="4" type="ORF">SAMEA3545359_01001</name>
</gene>
<dbReference type="PANTHER" id="PTHR34295">
    <property type="entry name" value="BIOTIN TRANSPORTER BIOY"/>
    <property type="match status" value="1"/>
</dbReference>
<feature type="transmembrane region" description="Helical" evidence="3">
    <location>
        <begin position="92"/>
        <end position="111"/>
    </location>
</feature>
<feature type="transmembrane region" description="Helical" evidence="3">
    <location>
        <begin position="123"/>
        <end position="143"/>
    </location>
</feature>
<dbReference type="PANTHER" id="PTHR34295:SF1">
    <property type="entry name" value="BIOTIN TRANSPORTER BIOY"/>
    <property type="match status" value="1"/>
</dbReference>
<accession>A0A1C6HS08</accession>
<sequence>MTSARRGSVQKLVLCAMMAAITAVCAQVAIPIGPVPINLAMLPVFVAGGLLGAGAGAVSQTVYLLVGLLGVPVFSSFSGGPGVVVGPTGGYIVGYIAAAWLTGLLVGHLAVRENGKLRVPVVVLAMAAGLATCYALGTAWFLAVTGAGLWYALTVCVIPFLAGDALKIAVATLLVCRLRPLLARTGQ</sequence>
<protein>
    <recommendedName>
        <fullName evidence="2">Biotin transporter</fullName>
    </recommendedName>
</protein>
<feature type="transmembrane region" description="Helical" evidence="3">
    <location>
        <begin position="36"/>
        <end position="55"/>
    </location>
</feature>
<dbReference type="Pfam" id="PF02632">
    <property type="entry name" value="BioY"/>
    <property type="match status" value="1"/>
</dbReference>
<dbReference type="AlphaFoldDB" id="A0A1C6HS08"/>
<dbReference type="Gene3D" id="1.10.1760.20">
    <property type="match status" value="1"/>
</dbReference>
<comment type="similarity">
    <text evidence="1 2">Belongs to the BioY family.</text>
</comment>
<dbReference type="PIRSF" id="PIRSF016661">
    <property type="entry name" value="BioY"/>
    <property type="match status" value="1"/>
</dbReference>
<feature type="transmembrane region" description="Helical" evidence="3">
    <location>
        <begin position="12"/>
        <end position="30"/>
    </location>
</feature>
<keyword evidence="3" id="KW-0812">Transmembrane</keyword>
<keyword evidence="2 3" id="KW-0472">Membrane</keyword>
<evidence type="ECO:0000256" key="2">
    <source>
        <dbReference type="PIRNR" id="PIRNR016661"/>
    </source>
</evidence>
<comment type="subcellular location">
    <subcellularLocation>
        <location evidence="2">Cell membrane</location>
        <topology evidence="2">Multi-pass membrane protein</topology>
    </subcellularLocation>
</comment>
<feature type="transmembrane region" description="Helical" evidence="3">
    <location>
        <begin position="62"/>
        <end position="80"/>
    </location>
</feature>
<organism evidence="4">
    <name type="scientific">uncultured Anaerotruncus sp</name>
    <dbReference type="NCBI Taxonomy" id="905011"/>
    <lineage>
        <taxon>Bacteria</taxon>
        <taxon>Bacillati</taxon>
        <taxon>Bacillota</taxon>
        <taxon>Clostridia</taxon>
        <taxon>Eubacteriales</taxon>
        <taxon>Oscillospiraceae</taxon>
        <taxon>Anaerotruncus</taxon>
        <taxon>environmental samples</taxon>
    </lineage>
</organism>